<evidence type="ECO:0000313" key="2">
    <source>
        <dbReference type="Proteomes" id="UP000183404"/>
    </source>
</evidence>
<dbReference type="RefSeq" id="WP_074592292.1">
    <property type="nucleotide sequence ID" value="NZ_FNBS01000015.1"/>
</dbReference>
<organism evidence="1 2">
    <name type="scientific">Thermoanaerobacter thermohydrosulfuricus</name>
    <name type="common">Clostridium thermohydrosulfuricum</name>
    <dbReference type="NCBI Taxonomy" id="1516"/>
    <lineage>
        <taxon>Bacteria</taxon>
        <taxon>Bacillati</taxon>
        <taxon>Bacillota</taxon>
        <taxon>Clostridia</taxon>
        <taxon>Thermoanaerobacterales</taxon>
        <taxon>Thermoanaerobacteraceae</taxon>
        <taxon>Thermoanaerobacter</taxon>
    </lineage>
</organism>
<dbReference type="AlphaFoldDB" id="A0A1G7LR46"/>
<protein>
    <submittedName>
        <fullName evidence="1">Uncharacterized protein</fullName>
    </submittedName>
</protein>
<proteinExistence type="predicted"/>
<evidence type="ECO:0000313" key="1">
    <source>
        <dbReference type="EMBL" id="SDF51861.1"/>
    </source>
</evidence>
<gene>
    <name evidence="1" type="ORF">SAMN04244560_00851</name>
</gene>
<dbReference type="Proteomes" id="UP000183404">
    <property type="component" value="Unassembled WGS sequence"/>
</dbReference>
<accession>A0A1G7LR46</accession>
<name>A0A1G7LR46_THETY</name>
<dbReference type="EMBL" id="FNBS01000015">
    <property type="protein sequence ID" value="SDF51861.1"/>
    <property type="molecule type" value="Genomic_DNA"/>
</dbReference>
<reference evidence="1 2" key="1">
    <citation type="submission" date="2016-10" db="EMBL/GenBank/DDBJ databases">
        <authorList>
            <person name="de Groot N.N."/>
        </authorList>
    </citation>
    <scope>NUCLEOTIDE SEQUENCE [LARGE SCALE GENOMIC DNA]</scope>
    <source>
        <strain evidence="1 2">DSM 569</strain>
    </source>
</reference>
<sequence length="108" mass="12212">MIIVKDGNKKSLLLTLEGEIYKIDLTKHSVKRGKERGIDISNIVKTIKKAASRIRTLNSQNQSIPFAIVNKNDNTAIIAKKENSTIHVVTVLKNKEFQIENVNRVIFL</sequence>